<accession>A0A383BBJ0</accession>
<reference evidence="1" key="1">
    <citation type="submission" date="2018-05" db="EMBL/GenBank/DDBJ databases">
        <authorList>
            <person name="Lanie J.A."/>
            <person name="Ng W.-L."/>
            <person name="Kazmierczak K.M."/>
            <person name="Andrzejewski T.M."/>
            <person name="Davidsen T.M."/>
            <person name="Wayne K.J."/>
            <person name="Tettelin H."/>
            <person name="Glass J.I."/>
            <person name="Rusch D."/>
            <person name="Podicherti R."/>
            <person name="Tsui H.-C.T."/>
            <person name="Winkler M.E."/>
        </authorList>
    </citation>
    <scope>NUCLEOTIDE SEQUENCE</scope>
</reference>
<evidence type="ECO:0000313" key="1">
    <source>
        <dbReference type="EMBL" id="SVE17201.1"/>
    </source>
</evidence>
<proteinExistence type="predicted"/>
<dbReference type="AlphaFoldDB" id="A0A383BBJ0"/>
<protein>
    <submittedName>
        <fullName evidence="1">Uncharacterized protein</fullName>
    </submittedName>
</protein>
<gene>
    <name evidence="1" type="ORF">METZ01_LOCUS470055</name>
</gene>
<sequence>MLMLSIATVHQVLRLRGTGANG</sequence>
<feature type="non-terminal residue" evidence="1">
    <location>
        <position position="22"/>
    </location>
</feature>
<name>A0A383BBJ0_9ZZZZ</name>
<dbReference type="EMBL" id="UINC01198989">
    <property type="protein sequence ID" value="SVE17201.1"/>
    <property type="molecule type" value="Genomic_DNA"/>
</dbReference>
<organism evidence="1">
    <name type="scientific">marine metagenome</name>
    <dbReference type="NCBI Taxonomy" id="408172"/>
    <lineage>
        <taxon>unclassified sequences</taxon>
        <taxon>metagenomes</taxon>
        <taxon>ecological metagenomes</taxon>
    </lineage>
</organism>